<feature type="region of interest" description="Disordered" evidence="1">
    <location>
        <begin position="359"/>
        <end position="450"/>
    </location>
</feature>
<feature type="compositionally biased region" description="Pro residues" evidence="1">
    <location>
        <begin position="595"/>
        <end position="609"/>
    </location>
</feature>
<feature type="compositionally biased region" description="Basic and acidic residues" evidence="1">
    <location>
        <begin position="554"/>
        <end position="573"/>
    </location>
</feature>
<dbReference type="RefSeq" id="XP_001875524.1">
    <property type="nucleotide sequence ID" value="XM_001875489.1"/>
</dbReference>
<feature type="region of interest" description="Disordered" evidence="1">
    <location>
        <begin position="66"/>
        <end position="164"/>
    </location>
</feature>
<keyword evidence="3" id="KW-1185">Reference proteome</keyword>
<dbReference type="GeneID" id="6071699"/>
<dbReference type="OrthoDB" id="3271192at2759"/>
<protein>
    <submittedName>
        <fullName evidence="2">Predicted protein</fullName>
    </submittedName>
</protein>
<gene>
    <name evidence="2" type="ORF">LACBIDRAFT_308416</name>
</gene>
<name>B0CW90_LACBS</name>
<evidence type="ECO:0000256" key="1">
    <source>
        <dbReference type="SAM" id="MobiDB-lite"/>
    </source>
</evidence>
<dbReference type="SUPFAM" id="SSF50630">
    <property type="entry name" value="Acid proteases"/>
    <property type="match status" value="1"/>
</dbReference>
<reference evidence="2 3" key="1">
    <citation type="journal article" date="2008" name="Nature">
        <title>The genome of Laccaria bicolor provides insights into mycorrhizal symbiosis.</title>
        <authorList>
            <person name="Martin F."/>
            <person name="Aerts A."/>
            <person name="Ahren D."/>
            <person name="Brun A."/>
            <person name="Danchin E.G.J."/>
            <person name="Duchaussoy F."/>
            <person name="Gibon J."/>
            <person name="Kohler A."/>
            <person name="Lindquist E."/>
            <person name="Pereda V."/>
            <person name="Salamov A."/>
            <person name="Shapiro H.J."/>
            <person name="Wuyts J."/>
            <person name="Blaudez D."/>
            <person name="Buee M."/>
            <person name="Brokstein P."/>
            <person name="Canbaeck B."/>
            <person name="Cohen D."/>
            <person name="Courty P.E."/>
            <person name="Coutinho P.M."/>
            <person name="Delaruelle C."/>
            <person name="Detter J.C."/>
            <person name="Deveau A."/>
            <person name="DiFazio S."/>
            <person name="Duplessis S."/>
            <person name="Fraissinet-Tachet L."/>
            <person name="Lucic E."/>
            <person name="Frey-Klett P."/>
            <person name="Fourrey C."/>
            <person name="Feussner I."/>
            <person name="Gay G."/>
            <person name="Grimwood J."/>
            <person name="Hoegger P.J."/>
            <person name="Jain P."/>
            <person name="Kilaru S."/>
            <person name="Labbe J."/>
            <person name="Lin Y.C."/>
            <person name="Legue V."/>
            <person name="Le Tacon F."/>
            <person name="Marmeisse R."/>
            <person name="Melayah D."/>
            <person name="Montanini B."/>
            <person name="Muratet M."/>
            <person name="Nehls U."/>
            <person name="Niculita-Hirzel H."/>
            <person name="Oudot-Le Secq M.P."/>
            <person name="Peter M."/>
            <person name="Quesneville H."/>
            <person name="Rajashekar B."/>
            <person name="Reich M."/>
            <person name="Rouhier N."/>
            <person name="Schmutz J."/>
            <person name="Yin T."/>
            <person name="Chalot M."/>
            <person name="Henrissat B."/>
            <person name="Kuees U."/>
            <person name="Lucas S."/>
            <person name="Van de Peer Y."/>
            <person name="Podila G.K."/>
            <person name="Polle A."/>
            <person name="Pukkila P.J."/>
            <person name="Richardson P.M."/>
            <person name="Rouze P."/>
            <person name="Sanders I.R."/>
            <person name="Stajich J.E."/>
            <person name="Tunlid A."/>
            <person name="Tuskan G."/>
            <person name="Grigoriev I.V."/>
        </authorList>
    </citation>
    <scope>NUCLEOTIDE SEQUENCE [LARGE SCALE GENOMIC DNA]</scope>
    <source>
        <strain evidence="3">S238N-H82 / ATCC MYA-4686</strain>
    </source>
</reference>
<organism evidence="3">
    <name type="scientific">Laccaria bicolor (strain S238N-H82 / ATCC MYA-4686)</name>
    <name type="common">Bicoloured deceiver</name>
    <name type="synonym">Laccaria laccata var. bicolor</name>
    <dbReference type="NCBI Taxonomy" id="486041"/>
    <lineage>
        <taxon>Eukaryota</taxon>
        <taxon>Fungi</taxon>
        <taxon>Dikarya</taxon>
        <taxon>Basidiomycota</taxon>
        <taxon>Agaricomycotina</taxon>
        <taxon>Agaricomycetes</taxon>
        <taxon>Agaricomycetidae</taxon>
        <taxon>Agaricales</taxon>
        <taxon>Agaricineae</taxon>
        <taxon>Hydnangiaceae</taxon>
        <taxon>Laccaria</taxon>
    </lineage>
</organism>
<dbReference type="Gene3D" id="2.40.70.10">
    <property type="entry name" value="Acid Proteases"/>
    <property type="match status" value="1"/>
</dbReference>
<evidence type="ECO:0000313" key="2">
    <source>
        <dbReference type="EMBL" id="EDR13026.1"/>
    </source>
</evidence>
<accession>B0CW90</accession>
<dbReference type="EMBL" id="DS547093">
    <property type="protein sequence ID" value="EDR13026.1"/>
    <property type="molecule type" value="Genomic_DNA"/>
</dbReference>
<proteinExistence type="predicted"/>
<dbReference type="KEGG" id="lbc:LACBIDRAFT_308416"/>
<evidence type="ECO:0000313" key="3">
    <source>
        <dbReference type="Proteomes" id="UP000001194"/>
    </source>
</evidence>
<dbReference type="CDD" id="cd00303">
    <property type="entry name" value="retropepsin_like"/>
    <property type="match status" value="1"/>
</dbReference>
<feature type="region of interest" description="Disordered" evidence="1">
    <location>
        <begin position="554"/>
        <end position="622"/>
    </location>
</feature>
<sequence>MPASISVVAHRRHAISTMPGLGKIELPAGDAPAAAPVVNTGVEQGSQAVAKPTPTVWFASRQTPPHLATTAPEQPPAPASSAPSRWTSYQFKDNRPIPSPSDDDLRSPGDPPSGGGPPDDDPSNNGPGGGGPNGGSGSPNGGPPGGPPGGSGDPSPGNPSGWTGYSPFPYSDEWQLNHKLNSSVVPAWDGHGSTAIDYISSMSFLARMSDKMKEGVAAMAPYKWSGRAKSWWECLPLTDQTYFRQDWEHMMIGLRVQFLDLRWSRERLYEFEAMFFRQKGHTNEDPIDFIQRRVRHHMFLHPDDLDGPGAVDRILRNQPIEWEKDLNDVNCPSIFALQSAASRLATSLINDWQSSEIRARNTAAGHGDKPAVPGKGRYGRTAHVASSDPPVESPALIKDEGSDSSTDESAEVYAATFRKRNEKSGTPSSSKWPRGKVMNGVSFPRDDSVKSAKPPTNGSCFICDSPHHYARDCSHYGKWDGLRNANLIDVDLDHELEAAHDREYLAMIVETQAEASSSAYIAGLSKTSKEAFCMSAELTGAKALHAKKTFIRDNRNVRRRMANESKGKEKEDSPTEESVVKQLPRAKRRLRDSATPPPYSSSANKPPPYANNHDPGEIFVAPKGRSFPEGLGSLGTRALHARAFIASTKGEVVQARLDSGADITLMSEDFWSSIPGLPKPKEGLRMKLYHLTGSAKVLGYIRTTLFMPTESGAFVSFDLEAYVVRNMRVPLLLGEDFQRRTN</sequence>
<dbReference type="Proteomes" id="UP000001194">
    <property type="component" value="Unassembled WGS sequence"/>
</dbReference>
<dbReference type="AlphaFoldDB" id="B0CW90"/>
<dbReference type="InParanoid" id="B0CW90"/>
<dbReference type="HOGENOM" id="CLU_374301_0_0_1"/>
<dbReference type="InterPro" id="IPR021109">
    <property type="entry name" value="Peptidase_aspartic_dom_sf"/>
</dbReference>
<feature type="compositionally biased region" description="Gly residues" evidence="1">
    <location>
        <begin position="126"/>
        <end position="140"/>
    </location>
</feature>